<gene>
    <name evidence="13" type="ORF">CRE_01890</name>
</gene>
<dbReference type="Proteomes" id="UP000008281">
    <property type="component" value="Unassembled WGS sequence"/>
</dbReference>
<feature type="region of interest" description="Disordered" evidence="11">
    <location>
        <begin position="101"/>
        <end position="152"/>
    </location>
</feature>
<proteinExistence type="inferred from homology"/>
<feature type="transmembrane region" description="Helical" evidence="12">
    <location>
        <begin position="218"/>
        <end position="237"/>
    </location>
</feature>
<keyword evidence="9" id="KW-0811">Translocation</keyword>
<dbReference type="OrthoDB" id="200187at2759"/>
<feature type="transmembrane region" description="Helical" evidence="12">
    <location>
        <begin position="244"/>
        <end position="263"/>
    </location>
</feature>
<keyword evidence="10 12" id="KW-0472">Membrane</keyword>
<evidence type="ECO:0000256" key="12">
    <source>
        <dbReference type="SAM" id="Phobius"/>
    </source>
</evidence>
<evidence type="ECO:0000256" key="9">
    <source>
        <dbReference type="ARBA" id="ARBA00023010"/>
    </source>
</evidence>
<feature type="region of interest" description="Disordered" evidence="11">
    <location>
        <begin position="299"/>
        <end position="380"/>
    </location>
</feature>
<evidence type="ECO:0000313" key="13">
    <source>
        <dbReference type="EMBL" id="EFO86178.1"/>
    </source>
</evidence>
<evidence type="ECO:0000256" key="8">
    <source>
        <dbReference type="ARBA" id="ARBA00022989"/>
    </source>
</evidence>
<name>E3LG36_CAERE</name>
<comment type="similarity">
    <text evidence="2">Belongs to the SEC62 family.</text>
</comment>
<dbReference type="Pfam" id="PF03839">
    <property type="entry name" value="Sec62"/>
    <property type="match status" value="1"/>
</dbReference>
<dbReference type="InParanoid" id="E3LG36"/>
<dbReference type="InterPro" id="IPR004728">
    <property type="entry name" value="Sec62"/>
</dbReference>
<keyword evidence="8 12" id="KW-1133">Transmembrane helix</keyword>
<dbReference type="GO" id="GO:0031204">
    <property type="term" value="P:post-translational protein targeting to membrane, translocation"/>
    <property type="evidence" value="ECO:0007669"/>
    <property type="project" value="TreeGrafter"/>
</dbReference>
<keyword evidence="5 12" id="KW-0812">Transmembrane</keyword>
<keyword evidence="7" id="KW-0653">Protein transport</keyword>
<evidence type="ECO:0000256" key="7">
    <source>
        <dbReference type="ARBA" id="ARBA00022927"/>
    </source>
</evidence>
<feature type="compositionally biased region" description="Basic and acidic residues" evidence="11">
    <location>
        <begin position="121"/>
        <end position="133"/>
    </location>
</feature>
<evidence type="ECO:0000256" key="3">
    <source>
        <dbReference type="ARBA" id="ARBA00021257"/>
    </source>
</evidence>
<dbReference type="HOGENOM" id="CLU_051910_0_1_1"/>
<dbReference type="PANTHER" id="PTHR12443">
    <property type="entry name" value="TRANSLOCATION PROTEIN SEC62"/>
    <property type="match status" value="1"/>
</dbReference>
<dbReference type="PANTHER" id="PTHR12443:SF9">
    <property type="entry name" value="TRANSLOCATION PROTEIN SEC62"/>
    <property type="match status" value="1"/>
</dbReference>
<keyword evidence="6" id="KW-0256">Endoplasmic reticulum</keyword>
<evidence type="ECO:0000256" key="1">
    <source>
        <dbReference type="ARBA" id="ARBA00004477"/>
    </source>
</evidence>
<dbReference type="FunCoup" id="E3LG36">
    <property type="interactions" value="2988"/>
</dbReference>
<keyword evidence="4" id="KW-0813">Transport</keyword>
<evidence type="ECO:0000256" key="2">
    <source>
        <dbReference type="ARBA" id="ARBA00010604"/>
    </source>
</evidence>
<dbReference type="eggNOG" id="KOG2927">
    <property type="taxonomic scope" value="Eukaryota"/>
</dbReference>
<feature type="compositionally biased region" description="Acidic residues" evidence="11">
    <location>
        <begin position="318"/>
        <end position="341"/>
    </location>
</feature>
<organism evidence="14">
    <name type="scientific">Caenorhabditis remanei</name>
    <name type="common">Caenorhabditis vulgaris</name>
    <dbReference type="NCBI Taxonomy" id="31234"/>
    <lineage>
        <taxon>Eukaryota</taxon>
        <taxon>Metazoa</taxon>
        <taxon>Ecdysozoa</taxon>
        <taxon>Nematoda</taxon>
        <taxon>Chromadorea</taxon>
        <taxon>Rhabditida</taxon>
        <taxon>Rhabditina</taxon>
        <taxon>Rhabditomorpha</taxon>
        <taxon>Rhabditoidea</taxon>
        <taxon>Rhabditidae</taxon>
        <taxon>Peloderinae</taxon>
        <taxon>Caenorhabditis</taxon>
    </lineage>
</organism>
<dbReference type="AlphaFoldDB" id="E3LG36"/>
<evidence type="ECO:0000256" key="5">
    <source>
        <dbReference type="ARBA" id="ARBA00022692"/>
    </source>
</evidence>
<evidence type="ECO:0000256" key="11">
    <source>
        <dbReference type="SAM" id="MobiDB-lite"/>
    </source>
</evidence>
<comment type="subcellular location">
    <subcellularLocation>
        <location evidence="1">Endoplasmic reticulum membrane</location>
        <topology evidence="1">Multi-pass membrane protein</topology>
    </subcellularLocation>
</comment>
<dbReference type="EMBL" id="DS268408">
    <property type="protein sequence ID" value="EFO86178.1"/>
    <property type="molecule type" value="Genomic_DNA"/>
</dbReference>
<accession>E3LG36</accession>
<evidence type="ECO:0000256" key="10">
    <source>
        <dbReference type="ARBA" id="ARBA00023136"/>
    </source>
</evidence>
<sequence>MSKRNQKNAPSEDAIKMTKEQEEIAKYIRFNCPTATTMFEGNEVHYFSGNKAVDTLWDSKYGNKAKNSPMFKTRDDCFHYICELNSKQLFFRAKKLVAKKKENKDKGNDSSAEVTKSPKGTVEKRNKKGKEEETATEAEGDEKEETKKDDKKDEEKKKKKVKLLVHDIQTFVDDKDVYVWVFDPTPLMKKIIGVLMLVGTIVGCLFPLWPAWLRQGVYYVSITGIGCFAAIIVTAIRKFRFQKISIVLSFSVRTILFGIIYAVTFGKHKLWILPNLTEDCGVLESFQPWYTYECCGDDRKENKKDKKEKKSKKAKDSDAEEEVDEPSADPEQKECEDEEDAEKYSQASTDENYEKIDDEEISAPPSPSEGIARKRRPAKV</sequence>
<protein>
    <recommendedName>
        <fullName evidence="3">Translocation protein SEC62</fullName>
    </recommendedName>
</protein>
<dbReference type="GO" id="GO:0005789">
    <property type="term" value="C:endoplasmic reticulum membrane"/>
    <property type="evidence" value="ECO:0007669"/>
    <property type="project" value="UniProtKB-SubCell"/>
</dbReference>
<evidence type="ECO:0000313" key="14">
    <source>
        <dbReference type="Proteomes" id="UP000008281"/>
    </source>
</evidence>
<keyword evidence="14" id="KW-1185">Reference proteome</keyword>
<reference evidence="13" key="1">
    <citation type="submission" date="2007-07" db="EMBL/GenBank/DDBJ databases">
        <title>PCAP assembly of the Caenorhabditis remanei genome.</title>
        <authorList>
            <consortium name="The Caenorhabditis remanei Sequencing Consortium"/>
            <person name="Wilson R.K."/>
        </authorList>
    </citation>
    <scope>NUCLEOTIDE SEQUENCE [LARGE SCALE GENOMIC DNA]</scope>
    <source>
        <strain evidence="13">PB4641</strain>
    </source>
</reference>
<dbReference type="OMA" id="CLLESPW"/>
<evidence type="ECO:0000256" key="4">
    <source>
        <dbReference type="ARBA" id="ARBA00022448"/>
    </source>
</evidence>
<feature type="transmembrane region" description="Helical" evidence="12">
    <location>
        <begin position="191"/>
        <end position="212"/>
    </location>
</feature>
<feature type="compositionally biased region" description="Acidic residues" evidence="11">
    <location>
        <begin position="134"/>
        <end position="143"/>
    </location>
</feature>
<evidence type="ECO:0000256" key="6">
    <source>
        <dbReference type="ARBA" id="ARBA00022824"/>
    </source>
</evidence>
<dbReference type="STRING" id="31234.E3LG36"/>